<evidence type="ECO:0000256" key="1">
    <source>
        <dbReference type="SAM" id="SignalP"/>
    </source>
</evidence>
<name>A0A1G8DRL1_9PSEU</name>
<dbReference type="RefSeq" id="WP_090060455.1">
    <property type="nucleotide sequence ID" value="NZ_FNCC01000034.1"/>
</dbReference>
<evidence type="ECO:0000313" key="2">
    <source>
        <dbReference type="EMBL" id="SDH60171.1"/>
    </source>
</evidence>
<keyword evidence="1" id="KW-0732">Signal</keyword>
<evidence type="ECO:0008006" key="4">
    <source>
        <dbReference type="Google" id="ProtNLM"/>
    </source>
</evidence>
<dbReference type="AlphaFoldDB" id="A0A1G8DRL1"/>
<gene>
    <name evidence="2" type="ORF">SAMN05216553_1347</name>
</gene>
<dbReference type="STRING" id="200378.SAMN05216553_1347"/>
<evidence type="ECO:0000313" key="3">
    <source>
        <dbReference type="Proteomes" id="UP000199623"/>
    </source>
</evidence>
<sequence>MNLRKTVAGAAVALGSTAVLLGLGGTAHADTVDATAQTQPDVGGQLGEVAQVGELASVDTADVDGKVQALNDLDPDAVALLENFDLGGNGLPVSTLLGLNEPTQPWNGFAHLDI</sequence>
<organism evidence="2 3">
    <name type="scientific">Lentzea fradiae</name>
    <dbReference type="NCBI Taxonomy" id="200378"/>
    <lineage>
        <taxon>Bacteria</taxon>
        <taxon>Bacillati</taxon>
        <taxon>Actinomycetota</taxon>
        <taxon>Actinomycetes</taxon>
        <taxon>Pseudonocardiales</taxon>
        <taxon>Pseudonocardiaceae</taxon>
        <taxon>Lentzea</taxon>
    </lineage>
</organism>
<feature type="chain" id="PRO_5011609219" description="Secreted protein" evidence="1">
    <location>
        <begin position="30"/>
        <end position="114"/>
    </location>
</feature>
<dbReference type="OrthoDB" id="3695527at2"/>
<reference evidence="3" key="1">
    <citation type="submission" date="2016-10" db="EMBL/GenBank/DDBJ databases">
        <authorList>
            <person name="Varghese N."/>
            <person name="Submissions S."/>
        </authorList>
    </citation>
    <scope>NUCLEOTIDE SEQUENCE [LARGE SCALE GENOMIC DNA]</scope>
    <source>
        <strain evidence="3">CGMCC 4.3506</strain>
    </source>
</reference>
<protein>
    <recommendedName>
        <fullName evidence="4">Secreted protein</fullName>
    </recommendedName>
</protein>
<proteinExistence type="predicted"/>
<accession>A0A1G8DRL1</accession>
<dbReference type="EMBL" id="FNCC01000034">
    <property type="protein sequence ID" value="SDH60171.1"/>
    <property type="molecule type" value="Genomic_DNA"/>
</dbReference>
<dbReference type="Proteomes" id="UP000199623">
    <property type="component" value="Unassembled WGS sequence"/>
</dbReference>
<feature type="signal peptide" evidence="1">
    <location>
        <begin position="1"/>
        <end position="29"/>
    </location>
</feature>
<keyword evidence="3" id="KW-1185">Reference proteome</keyword>